<evidence type="ECO:0000256" key="1">
    <source>
        <dbReference type="SAM" id="MobiDB-lite"/>
    </source>
</evidence>
<reference evidence="2" key="1">
    <citation type="journal article" date="2020" name="mSystems">
        <title>Genome- and Community-Level Interaction Insights into Carbon Utilization and Element Cycling Functions of Hydrothermarchaeota in Hydrothermal Sediment.</title>
        <authorList>
            <person name="Zhou Z."/>
            <person name="Liu Y."/>
            <person name="Xu W."/>
            <person name="Pan J."/>
            <person name="Luo Z.H."/>
            <person name="Li M."/>
        </authorList>
    </citation>
    <scope>NUCLEOTIDE SEQUENCE [LARGE SCALE GENOMIC DNA]</scope>
    <source>
        <strain evidence="2">SpSt-374</strain>
    </source>
</reference>
<dbReference type="InterPro" id="IPR021375">
    <property type="entry name" value="DUF2997"/>
</dbReference>
<feature type="region of interest" description="Disordered" evidence="1">
    <location>
        <begin position="51"/>
        <end position="70"/>
    </location>
</feature>
<dbReference type="AlphaFoldDB" id="A0A7C3ZU99"/>
<evidence type="ECO:0000313" key="2">
    <source>
        <dbReference type="EMBL" id="HGF99687.1"/>
    </source>
</evidence>
<name>A0A7C3ZU99_9CYAN</name>
<organism evidence="2">
    <name type="scientific">Planktothricoides sp. SpSt-374</name>
    <dbReference type="NCBI Taxonomy" id="2282167"/>
    <lineage>
        <taxon>Bacteria</taxon>
        <taxon>Bacillati</taxon>
        <taxon>Cyanobacteriota</taxon>
        <taxon>Cyanophyceae</taxon>
        <taxon>Oscillatoriophycideae</taxon>
        <taxon>Oscillatoriales</taxon>
        <taxon>Oscillatoriaceae</taxon>
        <taxon>Planktothricoides</taxon>
    </lineage>
</organism>
<sequence>MAEYQKIEYLIGKDGKITERVIGATGGSCIDTTAGMEKAIGEVAHRSLLPEYYSEEETLESNTQQSLEEN</sequence>
<dbReference type="EMBL" id="DSPX01000030">
    <property type="protein sequence ID" value="HGF99687.1"/>
    <property type="molecule type" value="Genomic_DNA"/>
</dbReference>
<gene>
    <name evidence="2" type="ORF">ENR15_03215</name>
</gene>
<protein>
    <submittedName>
        <fullName evidence="2">DUF2997 domain-containing protein</fullName>
    </submittedName>
</protein>
<proteinExistence type="predicted"/>
<comment type="caution">
    <text evidence="2">The sequence shown here is derived from an EMBL/GenBank/DDBJ whole genome shotgun (WGS) entry which is preliminary data.</text>
</comment>
<feature type="compositionally biased region" description="Polar residues" evidence="1">
    <location>
        <begin position="60"/>
        <end position="70"/>
    </location>
</feature>
<dbReference type="Pfam" id="PF11211">
    <property type="entry name" value="DUF2997"/>
    <property type="match status" value="1"/>
</dbReference>
<accession>A0A7C3ZU99</accession>